<comment type="subunit">
    <text evidence="2">DNA polymerase III contains a core (composed of alpha, epsilon and theta chains) that associates with a tau subunit. This core dimerizes to form the POLIII' complex. PolIII' associates with the gamma complex (composed of gamma, delta, delta', psi and chi chains) and with the beta chain to form the complete DNA polymerase III complex.</text>
</comment>
<evidence type="ECO:0000313" key="5">
    <source>
        <dbReference type="Proteomes" id="UP000199569"/>
    </source>
</evidence>
<dbReference type="PANTHER" id="PTHR30231:SF37">
    <property type="entry name" value="EXODEOXYRIBONUCLEASE 10"/>
    <property type="match status" value="1"/>
</dbReference>
<dbReference type="PANTHER" id="PTHR30231">
    <property type="entry name" value="DNA POLYMERASE III SUBUNIT EPSILON"/>
    <property type="match status" value="1"/>
</dbReference>
<dbReference type="Pfam" id="PF00929">
    <property type="entry name" value="RNase_T"/>
    <property type="match status" value="1"/>
</dbReference>
<dbReference type="RefSeq" id="WP_091139371.1">
    <property type="nucleotide sequence ID" value="NZ_FMVJ01000018.1"/>
</dbReference>
<dbReference type="InterPro" id="IPR012337">
    <property type="entry name" value="RNaseH-like_sf"/>
</dbReference>
<reference evidence="4 5" key="1">
    <citation type="submission" date="2016-10" db="EMBL/GenBank/DDBJ databases">
        <authorList>
            <person name="de Groot N.N."/>
        </authorList>
    </citation>
    <scope>NUCLEOTIDE SEQUENCE [LARGE SCALE GENOMIC DNA]</scope>
    <source>
        <strain evidence="4 5">CGMCC 1.7666</strain>
    </source>
</reference>
<gene>
    <name evidence="4" type="ORF">SAMN02927923_04328</name>
</gene>
<keyword evidence="5" id="KW-1185">Reference proteome</keyword>
<dbReference type="SUPFAM" id="SSF53098">
    <property type="entry name" value="Ribonuclease H-like"/>
    <property type="match status" value="1"/>
</dbReference>
<accession>A0A1G5LH97</accession>
<evidence type="ECO:0000256" key="2">
    <source>
        <dbReference type="ARBA" id="ARBA00026073"/>
    </source>
</evidence>
<dbReference type="OrthoDB" id="7427781at2"/>
<dbReference type="InterPro" id="IPR013520">
    <property type="entry name" value="Ribonucl_H"/>
</dbReference>
<evidence type="ECO:0000259" key="3">
    <source>
        <dbReference type="SMART" id="SM00479"/>
    </source>
</evidence>
<dbReference type="GO" id="GO:0003676">
    <property type="term" value="F:nucleic acid binding"/>
    <property type="evidence" value="ECO:0007669"/>
    <property type="project" value="InterPro"/>
</dbReference>
<dbReference type="InterPro" id="IPR036397">
    <property type="entry name" value="RNaseH_sf"/>
</dbReference>
<dbReference type="NCBIfam" id="NF006615">
    <property type="entry name" value="PRK09182.1"/>
    <property type="match status" value="1"/>
</dbReference>
<dbReference type="Gene3D" id="3.30.420.10">
    <property type="entry name" value="Ribonuclease H-like superfamily/Ribonuclease H"/>
    <property type="match status" value="1"/>
</dbReference>
<proteinExistence type="predicted"/>
<dbReference type="STRING" id="549386.SAMN02927923_04328"/>
<dbReference type="GO" id="GO:0045004">
    <property type="term" value="P:DNA replication proofreading"/>
    <property type="evidence" value="ECO:0007669"/>
    <property type="project" value="TreeGrafter"/>
</dbReference>
<dbReference type="SMART" id="SM00479">
    <property type="entry name" value="EXOIII"/>
    <property type="match status" value="1"/>
</dbReference>
<feature type="domain" description="Exonuclease" evidence="3">
    <location>
        <begin position="80"/>
        <end position="245"/>
    </location>
</feature>
<evidence type="ECO:0000313" key="4">
    <source>
        <dbReference type="EMBL" id="SCZ12325.1"/>
    </source>
</evidence>
<dbReference type="CDD" id="cd06127">
    <property type="entry name" value="DEDDh"/>
    <property type="match status" value="1"/>
</dbReference>
<dbReference type="FunFam" id="3.30.420.10:FF:000045">
    <property type="entry name" value="3'-5' exonuclease DinG"/>
    <property type="match status" value="1"/>
</dbReference>
<evidence type="ECO:0000256" key="1">
    <source>
        <dbReference type="ARBA" id="ARBA00025483"/>
    </source>
</evidence>
<comment type="function">
    <text evidence="1">DNA polymerase III is a complex, multichain enzyme responsible for most of the replicative synthesis in bacteria. The epsilon subunit contain the editing function and is a proofreading 3'-5' exonuclease.</text>
</comment>
<dbReference type="Proteomes" id="UP000199569">
    <property type="component" value="Unassembled WGS sequence"/>
</dbReference>
<dbReference type="EMBL" id="FMVJ01000018">
    <property type="protein sequence ID" value="SCZ12325.1"/>
    <property type="molecule type" value="Genomic_DNA"/>
</dbReference>
<dbReference type="GO" id="GO:0008408">
    <property type="term" value="F:3'-5' exonuclease activity"/>
    <property type="evidence" value="ECO:0007669"/>
    <property type="project" value="TreeGrafter"/>
</dbReference>
<sequence length="335" mass="37804">MQGQADLFLGLDETTVPIQKPLNSDIQVKSLGQKHPFRLDPKNFEAAAYALESSGHYRILRRLLPRPVVPSRNAVPGEKRAIIVDTETTGLDHMRDEVIELGMVAFSYSEDGRIGDVVGTFNALREPSIPIAPEITRITGITADMVQGQIIDLDAVEDFLRPAHLVIAHNARFDRPFCERLTQGFSMKAWACSHAEVSWSDLGFEGSKLGYLLSHCGWFHQGHRAVEDCHALLEVLAHPLPDDAGCAMSHLLTSARKTMVRVWAEGSPFDMKDILKKRGYRWNDGSDGRPKSWFIEIAEEAHQKELTFLRQEIYRRDVEPFTQRVTAFERFRAAP</sequence>
<dbReference type="AlphaFoldDB" id="A0A1G5LH97"/>
<name>A0A1G5LH97_9HYPH</name>
<protein>
    <submittedName>
        <fullName evidence="4">DNA polymerase-3 subunit epsilon</fullName>
    </submittedName>
</protein>
<dbReference type="GO" id="GO:0005829">
    <property type="term" value="C:cytosol"/>
    <property type="evidence" value="ECO:0007669"/>
    <property type="project" value="TreeGrafter"/>
</dbReference>
<organism evidence="4 5">
    <name type="scientific">Microvirga guangxiensis</name>
    <dbReference type="NCBI Taxonomy" id="549386"/>
    <lineage>
        <taxon>Bacteria</taxon>
        <taxon>Pseudomonadati</taxon>
        <taxon>Pseudomonadota</taxon>
        <taxon>Alphaproteobacteria</taxon>
        <taxon>Hyphomicrobiales</taxon>
        <taxon>Methylobacteriaceae</taxon>
        <taxon>Microvirga</taxon>
    </lineage>
</organism>